<dbReference type="InterPro" id="IPR001173">
    <property type="entry name" value="Glyco_trans_2-like"/>
</dbReference>
<keyword evidence="4" id="KW-1185">Reference proteome</keyword>
<reference evidence="4" key="1">
    <citation type="submission" date="2017-09" db="EMBL/GenBank/DDBJ databases">
        <authorList>
            <person name="Varghese N."/>
            <person name="Submissions S."/>
        </authorList>
    </citation>
    <scope>NUCLEOTIDE SEQUENCE [LARGE SCALE GENOMIC DNA]</scope>
    <source>
        <strain evidence="4">DSM 29961</strain>
    </source>
</reference>
<keyword evidence="1" id="KW-0812">Transmembrane</keyword>
<dbReference type="PANTHER" id="PTHR22916">
    <property type="entry name" value="GLYCOSYLTRANSFERASE"/>
    <property type="match status" value="1"/>
</dbReference>
<dbReference type="OrthoDB" id="199095at2"/>
<name>A0A286FD82_9BACT</name>
<dbReference type="EMBL" id="OCNH01000001">
    <property type="protein sequence ID" value="SOD81207.1"/>
    <property type="molecule type" value="Genomic_DNA"/>
</dbReference>
<dbReference type="AlphaFoldDB" id="A0A286FD82"/>
<evidence type="ECO:0000313" key="3">
    <source>
        <dbReference type="EMBL" id="SOD81207.1"/>
    </source>
</evidence>
<organism evidence="3 4">
    <name type="scientific">Spirosoma fluviale</name>
    <dbReference type="NCBI Taxonomy" id="1597977"/>
    <lineage>
        <taxon>Bacteria</taxon>
        <taxon>Pseudomonadati</taxon>
        <taxon>Bacteroidota</taxon>
        <taxon>Cytophagia</taxon>
        <taxon>Cytophagales</taxon>
        <taxon>Cytophagaceae</taxon>
        <taxon>Spirosoma</taxon>
    </lineage>
</organism>
<keyword evidence="3" id="KW-0808">Transferase</keyword>
<evidence type="ECO:0000256" key="1">
    <source>
        <dbReference type="SAM" id="Phobius"/>
    </source>
</evidence>
<keyword evidence="1" id="KW-0472">Membrane</keyword>
<feature type="domain" description="Glycosyltransferase 2-like" evidence="2">
    <location>
        <begin position="9"/>
        <end position="152"/>
    </location>
</feature>
<dbReference type="GO" id="GO:0016758">
    <property type="term" value="F:hexosyltransferase activity"/>
    <property type="evidence" value="ECO:0007669"/>
    <property type="project" value="UniProtKB-ARBA"/>
</dbReference>
<protein>
    <submittedName>
        <fullName evidence="3">Glycosyltransferase involved in cell wall bisynthesis</fullName>
    </submittedName>
</protein>
<dbReference type="RefSeq" id="WP_097125320.1">
    <property type="nucleotide sequence ID" value="NZ_OCNH01000001.1"/>
</dbReference>
<sequence>MILEEPLVSICSTTFNREKYIGQAIESWLSQKVNFSFEIVISDDCSTDNTIQIIEEYIELNPNVKIKLLKSAKNQGFVKNSIKVYESAKGKYIAHCDGDDYWIDDYKLQKQFDFLENNADYVMCFTNSYIINDYTNEKRKAKVNIWDTCTTRDILEEHNSLKAAKYGEIQTLAHMSSILFRNYLIKSFPKWYYTTYMNDDTLFVMLSKFGKAKLINEICAVYRFNEEGVSKKNFSFEKDLKGRIKFYKDLNKYLNFEFHNSIAKLLFEYNYKLSKLYFRNNNIIYLTITLFETFYIKLYIQFYRFKSMFKY</sequence>
<keyword evidence="1" id="KW-1133">Transmembrane helix</keyword>
<gene>
    <name evidence="3" type="ORF">SAMN06269250_1710</name>
</gene>
<evidence type="ECO:0000259" key="2">
    <source>
        <dbReference type="Pfam" id="PF00535"/>
    </source>
</evidence>
<dbReference type="InterPro" id="IPR029044">
    <property type="entry name" value="Nucleotide-diphossugar_trans"/>
</dbReference>
<dbReference type="SUPFAM" id="SSF53448">
    <property type="entry name" value="Nucleotide-diphospho-sugar transferases"/>
    <property type="match status" value="1"/>
</dbReference>
<proteinExistence type="predicted"/>
<dbReference type="Pfam" id="PF00535">
    <property type="entry name" value="Glycos_transf_2"/>
    <property type="match status" value="1"/>
</dbReference>
<dbReference type="Gene3D" id="3.90.550.10">
    <property type="entry name" value="Spore Coat Polysaccharide Biosynthesis Protein SpsA, Chain A"/>
    <property type="match status" value="1"/>
</dbReference>
<dbReference type="PANTHER" id="PTHR22916:SF3">
    <property type="entry name" value="UDP-GLCNAC:BETAGAL BETA-1,3-N-ACETYLGLUCOSAMINYLTRANSFERASE-LIKE PROTEIN 1"/>
    <property type="match status" value="1"/>
</dbReference>
<feature type="transmembrane region" description="Helical" evidence="1">
    <location>
        <begin position="283"/>
        <end position="300"/>
    </location>
</feature>
<evidence type="ECO:0000313" key="4">
    <source>
        <dbReference type="Proteomes" id="UP000219452"/>
    </source>
</evidence>
<accession>A0A286FD82</accession>
<dbReference type="Proteomes" id="UP000219452">
    <property type="component" value="Unassembled WGS sequence"/>
</dbReference>